<dbReference type="RefSeq" id="WP_012508722.1">
    <property type="nucleotide sequence ID" value="NC_011060.1"/>
</dbReference>
<sequence>MEVYNADINVIGSIPDFRLIEVALAEFAKGKGRVDLRELLVTNNAFDFRTESTRKRFLAAVERTILVFASERHRQLMVALFNAPGLETLKRWAIFLQLLAGNDLFRILTKEVYLKVYFSGRTTIAGDEIFAYLKDRQSHSLPLKKFSDSTLEKIGSKYLTILKKLGMVEGAVKKRLLNIRLSEDELLFFLYVILSVDDAATDILKSPYREFLFLEREQLILSLKNISFMPFINIASTGEALTVQLKLSPQELVDAISH</sequence>
<dbReference type="EMBL" id="CP001110">
    <property type="protein sequence ID" value="ACF44243.1"/>
    <property type="molecule type" value="Genomic_DNA"/>
</dbReference>
<dbReference type="Proteomes" id="UP000002724">
    <property type="component" value="Chromosome"/>
</dbReference>
<dbReference type="AlphaFoldDB" id="B4SCN8"/>
<dbReference type="STRING" id="324925.Ppha_2035"/>
<reference evidence="1 2" key="1">
    <citation type="submission" date="2008-06" db="EMBL/GenBank/DDBJ databases">
        <title>Complete sequence of Pelodictyon phaeoclathratiforme BU-1.</title>
        <authorList>
            <consortium name="US DOE Joint Genome Institute"/>
            <person name="Lucas S."/>
            <person name="Copeland A."/>
            <person name="Lapidus A."/>
            <person name="Glavina del Rio T."/>
            <person name="Dalin E."/>
            <person name="Tice H."/>
            <person name="Bruce D."/>
            <person name="Goodwin L."/>
            <person name="Pitluck S."/>
            <person name="Schmutz J."/>
            <person name="Larimer F."/>
            <person name="Land M."/>
            <person name="Hauser L."/>
            <person name="Kyrpides N."/>
            <person name="Mikhailova N."/>
            <person name="Liu Z."/>
            <person name="Li T."/>
            <person name="Zhao F."/>
            <person name="Overmann J."/>
            <person name="Bryant D.A."/>
            <person name="Richardson P."/>
        </authorList>
    </citation>
    <scope>NUCLEOTIDE SEQUENCE [LARGE SCALE GENOMIC DNA]</scope>
    <source>
        <strain evidence="2">DSM 5477 / BU-1</strain>
    </source>
</reference>
<gene>
    <name evidence="1" type="ordered locus">Ppha_2035</name>
</gene>
<dbReference type="eggNOG" id="ENOG5034313">
    <property type="taxonomic scope" value="Bacteria"/>
</dbReference>
<accession>B4SCN8</accession>
<dbReference type="Pfam" id="PF08849">
    <property type="entry name" value="BrxA"/>
    <property type="match status" value="1"/>
</dbReference>
<keyword evidence="2" id="KW-1185">Reference proteome</keyword>
<proteinExistence type="predicted"/>
<dbReference type="InterPro" id="IPR023137">
    <property type="entry name" value="BrxA_sf"/>
</dbReference>
<evidence type="ECO:0000313" key="1">
    <source>
        <dbReference type="EMBL" id="ACF44243.1"/>
    </source>
</evidence>
<dbReference type="InterPro" id="IPR014948">
    <property type="entry name" value="BrxA"/>
</dbReference>
<dbReference type="Gene3D" id="1.10.3540.10">
    <property type="entry name" value="uncharacterized protein from magnetospirillum magneticum domain"/>
    <property type="match status" value="1"/>
</dbReference>
<dbReference type="OrthoDB" id="6396652at2"/>
<organism evidence="1 2">
    <name type="scientific">Pelodictyon phaeoclathratiforme (strain DSM 5477 / BU-1)</name>
    <dbReference type="NCBI Taxonomy" id="324925"/>
    <lineage>
        <taxon>Bacteria</taxon>
        <taxon>Pseudomonadati</taxon>
        <taxon>Chlorobiota</taxon>
        <taxon>Chlorobiia</taxon>
        <taxon>Chlorobiales</taxon>
        <taxon>Chlorobiaceae</taxon>
        <taxon>Chlorobium/Pelodictyon group</taxon>
        <taxon>Pelodictyon</taxon>
    </lineage>
</organism>
<evidence type="ECO:0000313" key="2">
    <source>
        <dbReference type="Proteomes" id="UP000002724"/>
    </source>
</evidence>
<dbReference type="HOGENOM" id="CLU_1084839_0_0_10"/>
<protein>
    <submittedName>
        <fullName evidence="1">Protein of unkown function DUF1819 putative inner membrane</fullName>
    </submittedName>
</protein>
<name>B4SCN8_PELPB</name>
<dbReference type="KEGG" id="pph:Ppha_2035"/>